<name>A0ABQ9C737_9ROSI</name>
<protein>
    <submittedName>
        <fullName evidence="1">Uncharacterized protein</fullName>
    </submittedName>
</protein>
<evidence type="ECO:0000313" key="1">
    <source>
        <dbReference type="EMBL" id="KAJ6394197.1"/>
    </source>
</evidence>
<dbReference type="EMBL" id="JAPFFI010000005">
    <property type="protein sequence ID" value="KAJ6394197.1"/>
    <property type="molecule type" value="Genomic_DNA"/>
</dbReference>
<reference evidence="1" key="1">
    <citation type="submission" date="2022-10" db="EMBL/GenBank/DDBJ databases">
        <authorList>
            <person name="Hyden B.L."/>
            <person name="Feng K."/>
            <person name="Yates T."/>
            <person name="Jawdy S."/>
            <person name="Smart L.B."/>
            <person name="Muchero W."/>
        </authorList>
    </citation>
    <scope>NUCLEOTIDE SEQUENCE</scope>
    <source>
        <tissue evidence="1">Shoot tip</tissue>
    </source>
</reference>
<organism evidence="1 2">
    <name type="scientific">Salix suchowensis</name>
    <dbReference type="NCBI Taxonomy" id="1278906"/>
    <lineage>
        <taxon>Eukaryota</taxon>
        <taxon>Viridiplantae</taxon>
        <taxon>Streptophyta</taxon>
        <taxon>Embryophyta</taxon>
        <taxon>Tracheophyta</taxon>
        <taxon>Spermatophyta</taxon>
        <taxon>Magnoliopsida</taxon>
        <taxon>eudicotyledons</taxon>
        <taxon>Gunneridae</taxon>
        <taxon>Pentapetalae</taxon>
        <taxon>rosids</taxon>
        <taxon>fabids</taxon>
        <taxon>Malpighiales</taxon>
        <taxon>Salicaceae</taxon>
        <taxon>Saliceae</taxon>
        <taxon>Salix</taxon>
    </lineage>
</organism>
<keyword evidence="2" id="KW-1185">Reference proteome</keyword>
<comment type="caution">
    <text evidence="1">The sequence shown here is derived from an EMBL/GenBank/DDBJ whole genome shotgun (WGS) entry which is preliminary data.</text>
</comment>
<dbReference type="Proteomes" id="UP001141253">
    <property type="component" value="Chromosome 1"/>
</dbReference>
<sequence>MREKRCRCKDEGEEKKRCRCRDKGDADAECVGVVKSRGGAAHCHSCR</sequence>
<accession>A0ABQ9C737</accession>
<evidence type="ECO:0000313" key="2">
    <source>
        <dbReference type="Proteomes" id="UP001141253"/>
    </source>
</evidence>
<reference evidence="1" key="2">
    <citation type="journal article" date="2023" name="Int. J. Mol. Sci.">
        <title>De Novo Assembly and Annotation of 11 Diverse Shrub Willow (Salix) Genomes Reveals Novel Gene Organization in Sex-Linked Regions.</title>
        <authorList>
            <person name="Hyden B."/>
            <person name="Feng K."/>
            <person name="Yates T.B."/>
            <person name="Jawdy S."/>
            <person name="Cereghino C."/>
            <person name="Smart L.B."/>
            <person name="Muchero W."/>
        </authorList>
    </citation>
    <scope>NUCLEOTIDE SEQUENCE</scope>
    <source>
        <tissue evidence="1">Shoot tip</tissue>
    </source>
</reference>
<gene>
    <name evidence="1" type="ORF">OIU77_023425</name>
</gene>
<feature type="non-terminal residue" evidence="1">
    <location>
        <position position="47"/>
    </location>
</feature>
<proteinExistence type="predicted"/>